<dbReference type="InterPro" id="IPR002401">
    <property type="entry name" value="Cyt_P450_E_grp-I"/>
</dbReference>
<evidence type="ECO:0000256" key="13">
    <source>
        <dbReference type="ARBA" id="ARBA00023136"/>
    </source>
</evidence>
<keyword evidence="13" id="KW-0472">Membrane</keyword>
<dbReference type="OrthoDB" id="2789670at2759"/>
<evidence type="ECO:0000256" key="14">
    <source>
        <dbReference type="PIRSR" id="PIRSR602401-1"/>
    </source>
</evidence>
<comment type="similarity">
    <text evidence="5 15">Belongs to the cytochrome P450 family.</text>
</comment>
<comment type="cofactor">
    <cofactor evidence="1 14">
        <name>heme</name>
        <dbReference type="ChEBI" id="CHEBI:30413"/>
    </cofactor>
</comment>
<keyword evidence="9" id="KW-0492">Microsome</keyword>
<dbReference type="PRINTS" id="PR00385">
    <property type="entry name" value="P450"/>
</dbReference>
<evidence type="ECO:0000256" key="15">
    <source>
        <dbReference type="RuleBase" id="RU000461"/>
    </source>
</evidence>
<dbReference type="CDD" id="cd11056">
    <property type="entry name" value="CYP6-like"/>
    <property type="match status" value="1"/>
</dbReference>
<feature type="binding site" description="axial binding residue" evidence="14">
    <location>
        <position position="343"/>
    </location>
    <ligand>
        <name>heme</name>
        <dbReference type="ChEBI" id="CHEBI:30413"/>
    </ligand>
    <ligandPart>
        <name>Fe</name>
        <dbReference type="ChEBI" id="CHEBI:18248"/>
    </ligandPart>
</feature>
<keyword evidence="7 14" id="KW-0479">Metal-binding</keyword>
<evidence type="ECO:0000256" key="11">
    <source>
        <dbReference type="ARBA" id="ARBA00023004"/>
    </source>
</evidence>
<evidence type="ECO:0000256" key="5">
    <source>
        <dbReference type="ARBA" id="ARBA00010617"/>
    </source>
</evidence>
<comment type="subcellular location">
    <subcellularLocation>
        <location evidence="4">Endoplasmic reticulum membrane</location>
        <topology evidence="4">Peripheral membrane protein</topology>
    </subcellularLocation>
    <subcellularLocation>
        <location evidence="3">Microsome membrane</location>
        <topology evidence="3">Peripheral membrane protein</topology>
    </subcellularLocation>
</comment>
<keyword evidence="10 15" id="KW-0560">Oxidoreductase</keyword>
<sequence length="398" mass="45700">MRSTLSPAFTGSKMRQMFDFVVTVSRQTADSLKHQIQQGVSKEVEFKDLAMKFTVDNIASCAFGIEVNSFRDPGNSFHTIAKKFSESGTFKILLKFSGYLLAPSLMKFFKIKFFDESVNKFFQKAILDTIKVREEKGIIRHDMINLLIQAKKGNLTHESGDEKIVDGFATVQELQTGKAGVKRKWNDEDLAAQCFIFFLAGFDTVATAMTFMAYELAINPDVQQNLYEEIVETDNLLNGLSVTYDKLQNMKYMDQVVCEVLRKWPSAPLTDRICIKDYELEYDGKKILIEKGKNFLIPIWAIHNDPNYFPDPSKFDPERFSDENKRSIREYTYLPFGTGPRNCIGSRFALMEIKTIFYYLLLQFKVSVTSKTQIPLQLKKVPVALKTEKGVWVELQPR</sequence>
<evidence type="ECO:0000256" key="12">
    <source>
        <dbReference type="ARBA" id="ARBA00023033"/>
    </source>
</evidence>
<evidence type="ECO:0000313" key="17">
    <source>
        <dbReference type="Proteomes" id="UP001151699"/>
    </source>
</evidence>
<dbReference type="GO" id="GO:0005506">
    <property type="term" value="F:iron ion binding"/>
    <property type="evidence" value="ECO:0007669"/>
    <property type="project" value="InterPro"/>
</dbReference>
<accession>A0A9Q0RS57</accession>
<dbReference type="PRINTS" id="PR00463">
    <property type="entry name" value="EP450I"/>
</dbReference>
<evidence type="ECO:0000256" key="1">
    <source>
        <dbReference type="ARBA" id="ARBA00001971"/>
    </source>
</evidence>
<reference evidence="16" key="1">
    <citation type="submission" date="2022-07" db="EMBL/GenBank/DDBJ databases">
        <authorList>
            <person name="Trinca V."/>
            <person name="Uliana J.V.C."/>
            <person name="Torres T.T."/>
            <person name="Ward R.J."/>
            <person name="Monesi N."/>
        </authorList>
    </citation>
    <scope>NUCLEOTIDE SEQUENCE</scope>
    <source>
        <strain evidence="16">HSMRA1968</strain>
        <tissue evidence="16">Whole embryos</tissue>
    </source>
</reference>
<dbReference type="PANTHER" id="PTHR24292">
    <property type="entry name" value="CYTOCHROME P450"/>
    <property type="match status" value="1"/>
</dbReference>
<evidence type="ECO:0000256" key="4">
    <source>
        <dbReference type="ARBA" id="ARBA00004406"/>
    </source>
</evidence>
<keyword evidence="6 14" id="KW-0349">Heme</keyword>
<evidence type="ECO:0000256" key="2">
    <source>
        <dbReference type="ARBA" id="ARBA00003690"/>
    </source>
</evidence>
<name>A0A9Q0RS57_9DIPT</name>
<dbReference type="PROSITE" id="PS00086">
    <property type="entry name" value="CYTOCHROME_P450"/>
    <property type="match status" value="1"/>
</dbReference>
<evidence type="ECO:0000313" key="16">
    <source>
        <dbReference type="EMBL" id="KAJ6619975.1"/>
    </source>
</evidence>
<protein>
    <submittedName>
        <fullName evidence="16">Cytochrome P450 9f2</fullName>
    </submittedName>
</protein>
<dbReference type="GO" id="GO:0020037">
    <property type="term" value="F:heme binding"/>
    <property type="evidence" value="ECO:0007669"/>
    <property type="project" value="InterPro"/>
</dbReference>
<dbReference type="PANTHER" id="PTHR24292:SF54">
    <property type="entry name" value="CYP9F3-RELATED"/>
    <property type="match status" value="1"/>
</dbReference>
<keyword evidence="17" id="KW-1185">Reference proteome</keyword>
<dbReference type="InterPro" id="IPR017972">
    <property type="entry name" value="Cyt_P450_CS"/>
</dbReference>
<dbReference type="Pfam" id="PF00067">
    <property type="entry name" value="p450"/>
    <property type="match status" value="1"/>
</dbReference>
<dbReference type="GO" id="GO:0004497">
    <property type="term" value="F:monooxygenase activity"/>
    <property type="evidence" value="ECO:0007669"/>
    <property type="project" value="UniProtKB-KW"/>
</dbReference>
<dbReference type="InterPro" id="IPR036396">
    <property type="entry name" value="Cyt_P450_sf"/>
</dbReference>
<keyword evidence="11 14" id="KW-0408">Iron</keyword>
<evidence type="ECO:0000256" key="3">
    <source>
        <dbReference type="ARBA" id="ARBA00004174"/>
    </source>
</evidence>
<keyword evidence="12 15" id="KW-0503">Monooxygenase</keyword>
<evidence type="ECO:0000256" key="7">
    <source>
        <dbReference type="ARBA" id="ARBA00022723"/>
    </source>
</evidence>
<comment type="function">
    <text evidence="2">May be involved in the metabolism of insect hormones and in the breakdown of synthetic insecticides.</text>
</comment>
<dbReference type="GO" id="GO:0016705">
    <property type="term" value="F:oxidoreductase activity, acting on paired donors, with incorporation or reduction of molecular oxygen"/>
    <property type="evidence" value="ECO:0007669"/>
    <property type="project" value="InterPro"/>
</dbReference>
<dbReference type="EMBL" id="WJQU01004056">
    <property type="protein sequence ID" value="KAJ6619975.1"/>
    <property type="molecule type" value="Genomic_DNA"/>
</dbReference>
<evidence type="ECO:0000256" key="6">
    <source>
        <dbReference type="ARBA" id="ARBA00022617"/>
    </source>
</evidence>
<dbReference type="Gene3D" id="1.10.630.10">
    <property type="entry name" value="Cytochrome P450"/>
    <property type="match status" value="1"/>
</dbReference>
<dbReference type="InterPro" id="IPR050476">
    <property type="entry name" value="Insect_CytP450_Detox"/>
</dbReference>
<dbReference type="AlphaFoldDB" id="A0A9Q0RS57"/>
<organism evidence="16 17">
    <name type="scientific">Pseudolycoriella hygida</name>
    <dbReference type="NCBI Taxonomy" id="35572"/>
    <lineage>
        <taxon>Eukaryota</taxon>
        <taxon>Metazoa</taxon>
        <taxon>Ecdysozoa</taxon>
        <taxon>Arthropoda</taxon>
        <taxon>Hexapoda</taxon>
        <taxon>Insecta</taxon>
        <taxon>Pterygota</taxon>
        <taxon>Neoptera</taxon>
        <taxon>Endopterygota</taxon>
        <taxon>Diptera</taxon>
        <taxon>Nematocera</taxon>
        <taxon>Sciaroidea</taxon>
        <taxon>Sciaridae</taxon>
        <taxon>Pseudolycoriella</taxon>
    </lineage>
</organism>
<dbReference type="SUPFAM" id="SSF48264">
    <property type="entry name" value="Cytochrome P450"/>
    <property type="match status" value="1"/>
</dbReference>
<evidence type="ECO:0000256" key="9">
    <source>
        <dbReference type="ARBA" id="ARBA00022848"/>
    </source>
</evidence>
<comment type="caution">
    <text evidence="16">The sequence shown here is derived from an EMBL/GenBank/DDBJ whole genome shotgun (WGS) entry which is preliminary data.</text>
</comment>
<proteinExistence type="inferred from homology"/>
<keyword evidence="8" id="KW-0256">Endoplasmic reticulum</keyword>
<gene>
    <name evidence="16" type="primary">Cyp9f2_4</name>
    <name evidence="16" type="ORF">Bhyg_17207</name>
</gene>
<dbReference type="GO" id="GO:0005789">
    <property type="term" value="C:endoplasmic reticulum membrane"/>
    <property type="evidence" value="ECO:0007669"/>
    <property type="project" value="UniProtKB-SubCell"/>
</dbReference>
<dbReference type="InterPro" id="IPR001128">
    <property type="entry name" value="Cyt_P450"/>
</dbReference>
<evidence type="ECO:0000256" key="8">
    <source>
        <dbReference type="ARBA" id="ARBA00022824"/>
    </source>
</evidence>
<dbReference type="FunFam" id="1.10.630.10:FF:000042">
    <property type="entry name" value="Cytochrome P450"/>
    <property type="match status" value="1"/>
</dbReference>
<evidence type="ECO:0000256" key="10">
    <source>
        <dbReference type="ARBA" id="ARBA00023002"/>
    </source>
</evidence>
<dbReference type="Proteomes" id="UP001151699">
    <property type="component" value="Unassembled WGS sequence"/>
</dbReference>